<evidence type="ECO:0000313" key="3">
    <source>
        <dbReference type="WBParaSite" id="L893_g876.t1"/>
    </source>
</evidence>
<evidence type="ECO:0000313" key="2">
    <source>
        <dbReference type="Proteomes" id="UP000095287"/>
    </source>
</evidence>
<accession>A0A1I8AT05</accession>
<evidence type="ECO:0000256" key="1">
    <source>
        <dbReference type="SAM" id="SignalP"/>
    </source>
</evidence>
<keyword evidence="1" id="KW-0732">Signal</keyword>
<organism evidence="2 3">
    <name type="scientific">Steinernema glaseri</name>
    <dbReference type="NCBI Taxonomy" id="37863"/>
    <lineage>
        <taxon>Eukaryota</taxon>
        <taxon>Metazoa</taxon>
        <taxon>Ecdysozoa</taxon>
        <taxon>Nematoda</taxon>
        <taxon>Chromadorea</taxon>
        <taxon>Rhabditida</taxon>
        <taxon>Tylenchina</taxon>
        <taxon>Panagrolaimomorpha</taxon>
        <taxon>Strongyloidoidea</taxon>
        <taxon>Steinernematidae</taxon>
        <taxon>Steinernema</taxon>
    </lineage>
</organism>
<dbReference type="AlphaFoldDB" id="A0A1I8AT05"/>
<dbReference type="WBParaSite" id="L893_g876.t1">
    <property type="protein sequence ID" value="L893_g876.t1"/>
    <property type="gene ID" value="L893_g876"/>
</dbReference>
<keyword evidence="2" id="KW-1185">Reference proteome</keyword>
<sequence length="171" mass="19218">MQLTGVFLLFFLFPVSALIDDHNWIQFKGRWSVLSEGTVFPGVSGFLAQIGERENATYGHAFFSRFNKFCARYVTSAGELKLECDRFKVLGGDNYQLTRTSDFLKSQGTRNPSNLSRVPVLIHSGNDADGVFYGWADLTRSEAAGITRHSIVYRLIGRRALAKRCRVIQEG</sequence>
<name>A0A1I8AT05_9BILA</name>
<feature type="chain" id="PRO_5009315047" evidence="1">
    <location>
        <begin position="18"/>
        <end position="171"/>
    </location>
</feature>
<reference evidence="3" key="1">
    <citation type="submission" date="2016-11" db="UniProtKB">
        <authorList>
            <consortium name="WormBaseParasite"/>
        </authorList>
    </citation>
    <scope>IDENTIFICATION</scope>
</reference>
<feature type="signal peptide" evidence="1">
    <location>
        <begin position="1"/>
        <end position="17"/>
    </location>
</feature>
<dbReference type="Proteomes" id="UP000095287">
    <property type="component" value="Unplaced"/>
</dbReference>
<proteinExistence type="predicted"/>
<protein>
    <submittedName>
        <fullName evidence="3">DUF3421 domain-containing protein</fullName>
    </submittedName>
</protein>